<evidence type="ECO:0000313" key="2">
    <source>
        <dbReference type="EMBL" id="KAK6638618.1"/>
    </source>
</evidence>
<evidence type="ECO:0000256" key="1">
    <source>
        <dbReference type="SAM" id="MobiDB-lite"/>
    </source>
</evidence>
<protein>
    <submittedName>
        <fullName evidence="2">Uncharacterized protein</fullName>
    </submittedName>
</protein>
<accession>A0AAN8PLL9</accession>
<feature type="region of interest" description="Disordered" evidence="1">
    <location>
        <begin position="31"/>
        <end position="67"/>
    </location>
</feature>
<sequence>MDRIRKHDKENMQAERGEFKFDFICHEVVVEQGKARSEKRKSDSDKRKTTEKEKKKEFSPRPEKEKE</sequence>
<reference evidence="2 3" key="1">
    <citation type="submission" date="2023-10" db="EMBL/GenBank/DDBJ databases">
        <title>Genomes of two closely related lineages of the louse Polyplax serrata with different host specificities.</title>
        <authorList>
            <person name="Martinu J."/>
            <person name="Tarabai H."/>
            <person name="Stefka J."/>
            <person name="Hypsa V."/>
        </authorList>
    </citation>
    <scope>NUCLEOTIDE SEQUENCE [LARGE SCALE GENOMIC DNA]</scope>
    <source>
        <strain evidence="2">HR10_N</strain>
    </source>
</reference>
<organism evidence="2 3">
    <name type="scientific">Polyplax serrata</name>
    <name type="common">Common mouse louse</name>
    <dbReference type="NCBI Taxonomy" id="468196"/>
    <lineage>
        <taxon>Eukaryota</taxon>
        <taxon>Metazoa</taxon>
        <taxon>Ecdysozoa</taxon>
        <taxon>Arthropoda</taxon>
        <taxon>Hexapoda</taxon>
        <taxon>Insecta</taxon>
        <taxon>Pterygota</taxon>
        <taxon>Neoptera</taxon>
        <taxon>Paraneoptera</taxon>
        <taxon>Psocodea</taxon>
        <taxon>Troctomorpha</taxon>
        <taxon>Phthiraptera</taxon>
        <taxon>Anoplura</taxon>
        <taxon>Polyplacidae</taxon>
        <taxon>Polyplax</taxon>
    </lineage>
</organism>
<evidence type="ECO:0000313" key="3">
    <source>
        <dbReference type="Proteomes" id="UP001372834"/>
    </source>
</evidence>
<dbReference type="Proteomes" id="UP001372834">
    <property type="component" value="Unassembled WGS sequence"/>
</dbReference>
<dbReference type="EMBL" id="JAWJWE010000003">
    <property type="protein sequence ID" value="KAK6638618.1"/>
    <property type="molecule type" value="Genomic_DNA"/>
</dbReference>
<gene>
    <name evidence="2" type="ORF">RUM43_006885</name>
</gene>
<name>A0AAN8PLL9_POLSC</name>
<proteinExistence type="predicted"/>
<comment type="caution">
    <text evidence="2">The sequence shown here is derived from an EMBL/GenBank/DDBJ whole genome shotgun (WGS) entry which is preliminary data.</text>
</comment>
<dbReference type="AlphaFoldDB" id="A0AAN8PLL9"/>